<dbReference type="EMBL" id="MN740581">
    <property type="protein sequence ID" value="QHU34920.1"/>
    <property type="molecule type" value="Genomic_DNA"/>
</dbReference>
<name>A0A6C0LX19_9ZZZZ</name>
<sequence length="477" mass="55570">MSKQDKTDIVYNILSRRTKNSILSENQRNKKIELVDLPKKVLQIIAKKYKKILKYELRDWVKDLLPLRKIHNEFLSQNSNAIDFLKDNIQRINFDSLSDNTNPDAIKLLKMNINNENINWNKLSKNPAAIEILKENPNKIVWAYLCSNTNLEAIDMLKTKVENEENLSIKTYRQKNEYSFKYINWVNLSKNPAAIEIIKFALNEEEKILKEEGYNAKSYLKVSWFSLSANINAIEILSNNKDKIDWQELSRNQKAIKLIIKKIEEDKEELDKEYYKKLPPNYKIDWDVLSKNPAIFIPLKQIGRSKSITVSKLLSSNISPKNNLPSILDLSKDLQREIISNYKSLVASKNILRDGIPIDKLNWGYLSENPNAIDLLKERIDFEKSLLQDEYNKLPSKINWSSLCRNTDPGAIQLLYANQDKIDWSILSYNPNAIHLLEKRVKYQLKLQNEGKLDTLKTKERISWIGLSSNSAIFVPI</sequence>
<evidence type="ECO:0000313" key="1">
    <source>
        <dbReference type="EMBL" id="QHU34920.1"/>
    </source>
</evidence>
<reference evidence="1" key="1">
    <citation type="journal article" date="2020" name="Nature">
        <title>Giant virus diversity and host interactions through global metagenomics.</title>
        <authorList>
            <person name="Schulz F."/>
            <person name="Roux S."/>
            <person name="Paez-Espino D."/>
            <person name="Jungbluth S."/>
            <person name="Walsh D.A."/>
            <person name="Denef V.J."/>
            <person name="McMahon K.D."/>
            <person name="Konstantinidis K.T."/>
            <person name="Eloe-Fadrosh E.A."/>
            <person name="Kyrpides N.C."/>
            <person name="Woyke T."/>
        </authorList>
    </citation>
    <scope>NUCLEOTIDE SEQUENCE</scope>
    <source>
        <strain evidence="1">GVMAG-S-1017244-22</strain>
    </source>
</reference>
<dbReference type="AlphaFoldDB" id="A0A6C0LX19"/>
<accession>A0A6C0LX19</accession>
<proteinExistence type="predicted"/>
<protein>
    <submittedName>
        <fullName evidence="1">Uncharacterized protein</fullName>
    </submittedName>
</protein>
<organism evidence="1">
    <name type="scientific">viral metagenome</name>
    <dbReference type="NCBI Taxonomy" id="1070528"/>
    <lineage>
        <taxon>unclassified sequences</taxon>
        <taxon>metagenomes</taxon>
        <taxon>organismal metagenomes</taxon>
    </lineage>
</organism>